<proteinExistence type="predicted"/>
<feature type="region of interest" description="Disordered" evidence="1">
    <location>
        <begin position="446"/>
        <end position="625"/>
    </location>
</feature>
<organism evidence="2 3">
    <name type="scientific">Pyrenophora teres f. teres</name>
    <dbReference type="NCBI Taxonomy" id="97479"/>
    <lineage>
        <taxon>Eukaryota</taxon>
        <taxon>Fungi</taxon>
        <taxon>Dikarya</taxon>
        <taxon>Ascomycota</taxon>
        <taxon>Pezizomycotina</taxon>
        <taxon>Dothideomycetes</taxon>
        <taxon>Pleosporomycetidae</taxon>
        <taxon>Pleosporales</taxon>
        <taxon>Pleosporineae</taxon>
        <taxon>Pleosporaceae</taxon>
        <taxon>Pyrenophora</taxon>
    </lineage>
</organism>
<feature type="compositionally biased region" description="Basic and acidic residues" evidence="1">
    <location>
        <begin position="607"/>
        <end position="625"/>
    </location>
</feature>
<evidence type="ECO:0000313" key="2">
    <source>
        <dbReference type="EMBL" id="CAE7195974.1"/>
    </source>
</evidence>
<dbReference type="Proteomes" id="UP000472372">
    <property type="component" value="Chromosome 7"/>
</dbReference>
<evidence type="ECO:0000256" key="1">
    <source>
        <dbReference type="SAM" id="MobiDB-lite"/>
    </source>
</evidence>
<reference evidence="2" key="1">
    <citation type="submission" date="2021-02" db="EMBL/GenBank/DDBJ databases">
        <authorList>
            <person name="Syme A R."/>
            <person name="Syme A R."/>
            <person name="Moolhuijzen P."/>
        </authorList>
    </citation>
    <scope>NUCLEOTIDE SEQUENCE</scope>
    <source>
        <strain evidence="2">W1-1</strain>
    </source>
</reference>
<feature type="region of interest" description="Disordered" evidence="1">
    <location>
        <begin position="1"/>
        <end position="36"/>
    </location>
</feature>
<feature type="region of interest" description="Disordered" evidence="1">
    <location>
        <begin position="227"/>
        <end position="315"/>
    </location>
</feature>
<gene>
    <name evidence="2" type="ORF">PTTW11_08249</name>
</gene>
<sequence length="625" mass="68342">MAQQSTPSTQSKDITRTANIDRPTSITRAMTDGSIPTGFVASRVSRINMATPDANANSDGIANLSVSVMPEAHTDRGRQAGDAPPPTHLSATRYRRLSNSDRSALPSQVQYGPPRTSLSRYRPVVRGRHVSTPANFPAIDGTFQSLETVTSRQVSMPLSATSSFGGFSSEGSPNRDGLVGLGFGESSNFDKTAATLFRGHRRNRTEISDKRQIGTLAEALKGTIVQPNVEKTATSSKSSLDGQNKNEASTLSTRSMPNPPLMQEESVSSSKKNLLTFVPKHLEQNTSTDSLDSTPTVESDSWNPAPTNGPAPDRPLRRVAKFNLETGSFSQTSMIPMLENTTIEEARGMYPLVNVQYGGATHGCQVYDFAYPGGSRGKRVRFASKSDHAPSVHYNSSSESGASTKAVCGRGVRQAEDWEEENWMEDEQEIGVGGTILRLPRYQADTSGDEIEPAQEIRRKPLPREVEIKSRRPAAPSPTGFQQEGGSEDVPTSSNSRPRVLRKKRTEIARRPLPSNAGILNRDFTFPPRDTGNQTANTRTLVDSPSLSPHSSPQKEKKHHRRSSSFAKLLSVFSSKDATETDEGGHKKTASFVRRIRRNLRGTIFRRSWDGRESADKSGKTIERQ</sequence>
<feature type="compositionally biased region" description="Polar residues" evidence="1">
    <location>
        <begin position="227"/>
        <end position="256"/>
    </location>
</feature>
<evidence type="ECO:0000313" key="3">
    <source>
        <dbReference type="Proteomes" id="UP000472372"/>
    </source>
</evidence>
<feature type="compositionally biased region" description="Polar residues" evidence="1">
    <location>
        <begin position="100"/>
        <end position="110"/>
    </location>
</feature>
<name>A0A6S6W8Z3_9PLEO</name>
<feature type="region of interest" description="Disordered" evidence="1">
    <location>
        <begin position="97"/>
        <end position="119"/>
    </location>
</feature>
<feature type="compositionally biased region" description="Basic and acidic residues" evidence="1">
    <location>
        <begin position="577"/>
        <end position="586"/>
    </location>
</feature>
<dbReference type="EMBL" id="HG992983">
    <property type="protein sequence ID" value="CAE7195974.1"/>
    <property type="molecule type" value="Genomic_DNA"/>
</dbReference>
<feature type="compositionally biased region" description="Polar residues" evidence="1">
    <location>
        <begin position="1"/>
        <end position="28"/>
    </location>
</feature>
<feature type="compositionally biased region" description="Polar residues" evidence="1">
    <location>
        <begin position="284"/>
        <end position="306"/>
    </location>
</feature>
<feature type="compositionally biased region" description="Polar residues" evidence="1">
    <location>
        <begin position="531"/>
        <end position="552"/>
    </location>
</feature>
<protein>
    <submittedName>
        <fullName evidence="2">Uncharacterized protein</fullName>
    </submittedName>
</protein>
<feature type="compositionally biased region" description="Polar residues" evidence="1">
    <location>
        <begin position="479"/>
        <end position="497"/>
    </location>
</feature>
<accession>A0A6S6W8Z3</accession>
<feature type="region of interest" description="Disordered" evidence="1">
    <location>
        <begin position="387"/>
        <end position="408"/>
    </location>
</feature>
<dbReference type="AlphaFoldDB" id="A0A6S6W8Z3"/>
<feature type="compositionally biased region" description="Polar residues" evidence="1">
    <location>
        <begin position="393"/>
        <end position="403"/>
    </location>
</feature>
<feature type="compositionally biased region" description="Basic and acidic residues" evidence="1">
    <location>
        <begin position="455"/>
        <end position="470"/>
    </location>
</feature>